<proteinExistence type="predicted"/>
<accession>A0A7X1BU90</accession>
<feature type="compositionally biased region" description="Polar residues" evidence="1">
    <location>
        <begin position="126"/>
        <end position="139"/>
    </location>
</feature>
<feature type="compositionally biased region" description="Basic and acidic residues" evidence="1">
    <location>
        <begin position="85"/>
        <end position="96"/>
    </location>
</feature>
<evidence type="ECO:0000313" key="3">
    <source>
        <dbReference type="Proteomes" id="UP000548504"/>
    </source>
</evidence>
<dbReference type="AlphaFoldDB" id="A0A7X1BU90"/>
<sequence length="176" mass="19273">MQVRVTINPILFPELIHYLESKPSGQRSSSLLALANRALLAGDSFLPGVVRETSKKRKSEQKKSVPGPNIEKGTGQMTSQLCGDIPKENEDKEPKFRQLNSNDIVNTVPSFHTGSDVQQHEVKYDQLSTDTFSGTSETAGQEPEPNTGEHPGVVGAVNNHDSGVNEKVKPRRVRIS</sequence>
<organism evidence="2 3">
    <name type="scientific">Citrobacter cronae</name>
    <dbReference type="NCBI Taxonomy" id="1748967"/>
    <lineage>
        <taxon>Bacteria</taxon>
        <taxon>Pseudomonadati</taxon>
        <taxon>Pseudomonadota</taxon>
        <taxon>Gammaproteobacteria</taxon>
        <taxon>Enterobacterales</taxon>
        <taxon>Enterobacteriaceae</taxon>
        <taxon>Citrobacter</taxon>
        <taxon>Citrobacter freundii complex</taxon>
    </lineage>
</organism>
<gene>
    <name evidence="2" type="ORF">H7I73_20955</name>
</gene>
<feature type="compositionally biased region" description="Polar residues" evidence="1">
    <location>
        <begin position="98"/>
        <end position="117"/>
    </location>
</feature>
<evidence type="ECO:0000313" key="2">
    <source>
        <dbReference type="EMBL" id="MBC2622106.1"/>
    </source>
</evidence>
<dbReference type="Proteomes" id="UP000548504">
    <property type="component" value="Unassembled WGS sequence"/>
</dbReference>
<dbReference type="RefSeq" id="WP_185656346.1">
    <property type="nucleotide sequence ID" value="NZ_JACLAG010000006.1"/>
</dbReference>
<comment type="caution">
    <text evidence="2">The sequence shown here is derived from an EMBL/GenBank/DDBJ whole genome shotgun (WGS) entry which is preliminary data.</text>
</comment>
<feature type="region of interest" description="Disordered" evidence="1">
    <location>
        <begin position="51"/>
        <end position="176"/>
    </location>
</feature>
<name>A0A7X1BU90_9ENTR</name>
<dbReference type="EMBL" id="JACLAG010000006">
    <property type="protein sequence ID" value="MBC2622106.1"/>
    <property type="molecule type" value="Genomic_DNA"/>
</dbReference>
<protein>
    <submittedName>
        <fullName evidence="2">Uncharacterized protein</fullName>
    </submittedName>
</protein>
<reference evidence="2 3" key="1">
    <citation type="submission" date="2020-08" db="EMBL/GenBank/DDBJ databases">
        <title>Emergence and comparative genomics analysis of Citrobacter in Fennec fox imported from North Africa to China.</title>
        <authorList>
            <person name="Zheng B."/>
        </authorList>
    </citation>
    <scope>NUCLEOTIDE SEQUENCE [LARGE SCALE GENOMIC DNA]</scope>
    <source>
        <strain evidence="2 3">FF141</strain>
    </source>
</reference>
<evidence type="ECO:0000256" key="1">
    <source>
        <dbReference type="SAM" id="MobiDB-lite"/>
    </source>
</evidence>